<reference evidence="2" key="2">
    <citation type="journal article" date="2021" name="PeerJ">
        <title>Extensive microbial diversity within the chicken gut microbiome revealed by metagenomics and culture.</title>
        <authorList>
            <person name="Gilroy R."/>
            <person name="Ravi A."/>
            <person name="Getino M."/>
            <person name="Pursley I."/>
            <person name="Horton D.L."/>
            <person name="Alikhan N.F."/>
            <person name="Baker D."/>
            <person name="Gharbi K."/>
            <person name="Hall N."/>
            <person name="Watson M."/>
            <person name="Adriaenssens E.M."/>
            <person name="Foster-Nyarko E."/>
            <person name="Jarju S."/>
            <person name="Secka A."/>
            <person name="Antonio M."/>
            <person name="Oren A."/>
            <person name="Chaudhuri R.R."/>
            <person name="La Ragione R."/>
            <person name="Hildebrand F."/>
            <person name="Pallen M.J."/>
        </authorList>
    </citation>
    <scope>NUCLEOTIDE SEQUENCE</scope>
    <source>
        <strain evidence="2">B2-22910</strain>
    </source>
</reference>
<evidence type="ECO:0000313" key="3">
    <source>
        <dbReference type="Proteomes" id="UP000823603"/>
    </source>
</evidence>
<proteinExistence type="predicted"/>
<comment type="caution">
    <text evidence="2">The sequence shown here is derived from an EMBL/GenBank/DDBJ whole genome shotgun (WGS) entry which is preliminary data.</text>
</comment>
<organism evidence="2 3">
    <name type="scientific">Candidatus Cryptobacteroides faecavium</name>
    <dbReference type="NCBI Taxonomy" id="2840762"/>
    <lineage>
        <taxon>Bacteria</taxon>
        <taxon>Pseudomonadati</taxon>
        <taxon>Bacteroidota</taxon>
        <taxon>Bacteroidia</taxon>
        <taxon>Bacteroidales</taxon>
        <taxon>Candidatus Cryptobacteroides</taxon>
    </lineage>
</organism>
<protein>
    <submittedName>
        <fullName evidence="2">DUF721 domain-containing protein</fullName>
    </submittedName>
</protein>
<accession>A0A9D9IG69</accession>
<sequence length="133" mass="14829">MDRFFSDGGAGDRTGNAGVTGPRQGSVRMARKEAVPMDVLVSQYIKEMKLVNGLNRQRIFEAWDVASGAGGYTVNKYLKNGVLYCSISSSVVRNQLSFQKTRILELMNDFLLKDALFVRDEGKTVFVKDVVLR</sequence>
<dbReference type="AlphaFoldDB" id="A0A9D9IG69"/>
<evidence type="ECO:0000256" key="1">
    <source>
        <dbReference type="SAM" id="MobiDB-lite"/>
    </source>
</evidence>
<reference evidence="2" key="1">
    <citation type="submission" date="2020-10" db="EMBL/GenBank/DDBJ databases">
        <authorList>
            <person name="Gilroy R."/>
        </authorList>
    </citation>
    <scope>NUCLEOTIDE SEQUENCE</scope>
    <source>
        <strain evidence="2">B2-22910</strain>
    </source>
</reference>
<dbReference type="Pfam" id="PF05258">
    <property type="entry name" value="DciA"/>
    <property type="match status" value="1"/>
</dbReference>
<dbReference type="Proteomes" id="UP000823603">
    <property type="component" value="Unassembled WGS sequence"/>
</dbReference>
<gene>
    <name evidence="2" type="ORF">IAB82_08685</name>
</gene>
<evidence type="ECO:0000313" key="2">
    <source>
        <dbReference type="EMBL" id="MBO8471852.1"/>
    </source>
</evidence>
<dbReference type="InterPro" id="IPR007922">
    <property type="entry name" value="DciA-like"/>
</dbReference>
<feature type="region of interest" description="Disordered" evidence="1">
    <location>
        <begin position="1"/>
        <end position="27"/>
    </location>
</feature>
<name>A0A9D9IG69_9BACT</name>
<dbReference type="EMBL" id="JADIMB010000128">
    <property type="protein sequence ID" value="MBO8471852.1"/>
    <property type="molecule type" value="Genomic_DNA"/>
</dbReference>